<dbReference type="Pfam" id="PF00330">
    <property type="entry name" value="Aconitase"/>
    <property type="match status" value="1"/>
</dbReference>
<dbReference type="InterPro" id="IPR015928">
    <property type="entry name" value="Aconitase/3IPM_dehydase_swvl"/>
</dbReference>
<dbReference type="STRING" id="1294273.roselon_02138"/>
<dbReference type="GO" id="GO:0046872">
    <property type="term" value="F:metal ion binding"/>
    <property type="evidence" value="ECO:0007669"/>
    <property type="project" value="UniProtKB-KW"/>
</dbReference>
<name>W8RTI4_9RHOB</name>
<organism evidence="7 8">
    <name type="scientific">Roseicyclus elongatus DSM 19469</name>
    <dbReference type="NCBI Taxonomy" id="1294273"/>
    <lineage>
        <taxon>Bacteria</taxon>
        <taxon>Pseudomonadati</taxon>
        <taxon>Pseudomonadota</taxon>
        <taxon>Alphaproteobacteria</taxon>
        <taxon>Rhodobacterales</taxon>
        <taxon>Roseobacteraceae</taxon>
        <taxon>Roseicyclus</taxon>
    </lineage>
</organism>
<dbReference type="NCBIfam" id="NF006690">
    <property type="entry name" value="PRK09238.1"/>
    <property type="match status" value="1"/>
</dbReference>
<keyword evidence="7" id="KW-0456">Lyase</keyword>
<proteinExistence type="predicted"/>
<dbReference type="PANTHER" id="PTHR43160">
    <property type="entry name" value="ACONITATE HYDRATASE B"/>
    <property type="match status" value="1"/>
</dbReference>
<dbReference type="InterPro" id="IPR015931">
    <property type="entry name" value="Acnase/IPM_dHydase_lsu_aba_1/3"/>
</dbReference>
<dbReference type="HOGENOM" id="CLU_314657_0_0_5"/>
<keyword evidence="8" id="KW-1185">Reference proteome</keyword>
<dbReference type="InterPro" id="IPR015933">
    <property type="entry name" value="Aconitase_B_HEAT-like_dom"/>
</dbReference>
<dbReference type="EC" id="4.2.1.3" evidence="7"/>
<keyword evidence="1" id="KW-0479">Metal-binding</keyword>
<reference evidence="7 8" key="1">
    <citation type="submission" date="2013-03" db="EMBL/GenBank/DDBJ databases">
        <authorList>
            <person name="Fiebig A."/>
            <person name="Goeker M."/>
            <person name="Klenk H.-P.P."/>
        </authorList>
    </citation>
    <scope>NUCLEOTIDE SEQUENCE [LARGE SCALE GENOMIC DNA]</scope>
    <source>
        <strain evidence="8">DSM 19469</strain>
    </source>
</reference>
<dbReference type="Gene3D" id="3.30.499.10">
    <property type="entry name" value="Aconitase, domain 3"/>
    <property type="match status" value="2"/>
</dbReference>
<dbReference type="PANTHER" id="PTHR43160:SF4">
    <property type="entry name" value="ACONITATE HYDRATASE B"/>
    <property type="match status" value="1"/>
</dbReference>
<gene>
    <name evidence="7" type="ORF">roselon_02138</name>
</gene>
<dbReference type="Gene3D" id="3.40.1060.10">
    <property type="entry name" value="Aconitase, Domain 2"/>
    <property type="match status" value="1"/>
</dbReference>
<dbReference type="AlphaFoldDB" id="W8RTI4"/>
<dbReference type="InterPro" id="IPR036008">
    <property type="entry name" value="Aconitase_4Fe-4S_dom"/>
</dbReference>
<dbReference type="InterPro" id="IPR001030">
    <property type="entry name" value="Acoase/IPM_deHydtase_lsu_aba"/>
</dbReference>
<dbReference type="SUPFAM" id="SSF52016">
    <property type="entry name" value="LeuD/IlvD-like"/>
    <property type="match status" value="1"/>
</dbReference>
<dbReference type="GO" id="GO:0019629">
    <property type="term" value="P:propionate catabolic process, 2-methylcitrate cycle"/>
    <property type="evidence" value="ECO:0007669"/>
    <property type="project" value="TreeGrafter"/>
</dbReference>
<dbReference type="Pfam" id="PF11791">
    <property type="entry name" value="Aconitase_B_N"/>
    <property type="match status" value="1"/>
</dbReference>
<dbReference type="PATRIC" id="fig|1294273.3.peg.2108"/>
<dbReference type="GO" id="GO:0006099">
    <property type="term" value="P:tricarboxylic acid cycle"/>
    <property type="evidence" value="ECO:0007669"/>
    <property type="project" value="InterPro"/>
</dbReference>
<protein>
    <submittedName>
        <fullName evidence="7">Aconitate hydratase 2</fullName>
        <ecNumber evidence="7">4.2.1.3</ecNumber>
    </submittedName>
</protein>
<dbReference type="GO" id="GO:0051539">
    <property type="term" value="F:4 iron, 4 sulfur cluster binding"/>
    <property type="evidence" value="ECO:0007669"/>
    <property type="project" value="TreeGrafter"/>
</dbReference>
<evidence type="ECO:0000256" key="1">
    <source>
        <dbReference type="ARBA" id="ARBA00022723"/>
    </source>
</evidence>
<dbReference type="InterPro" id="IPR015932">
    <property type="entry name" value="Aconitase_dom2"/>
</dbReference>
<dbReference type="InterPro" id="IPR015929">
    <property type="entry name" value="Aconitase_B_swivel"/>
</dbReference>
<dbReference type="SUPFAM" id="SSF53732">
    <property type="entry name" value="Aconitase iron-sulfur domain"/>
    <property type="match status" value="1"/>
</dbReference>
<evidence type="ECO:0000259" key="6">
    <source>
        <dbReference type="Pfam" id="PF11791"/>
    </source>
</evidence>
<dbReference type="SUPFAM" id="SSF74778">
    <property type="entry name" value="Aconitase B, N-terminal domain"/>
    <property type="match status" value="1"/>
</dbReference>
<keyword evidence="2" id="KW-0408">Iron</keyword>
<dbReference type="InterPro" id="IPR036288">
    <property type="entry name" value="Aconitase_B_HEAT-like_dom_sf"/>
</dbReference>
<dbReference type="eggNOG" id="COG1049">
    <property type="taxonomic scope" value="Bacteria"/>
</dbReference>
<evidence type="ECO:0000259" key="4">
    <source>
        <dbReference type="Pfam" id="PF00330"/>
    </source>
</evidence>
<dbReference type="Gene3D" id="1.25.40.310">
    <property type="entry name" value="Aconitate B, HEAT-like domain"/>
    <property type="match status" value="1"/>
</dbReference>
<dbReference type="Proteomes" id="UP000019593">
    <property type="component" value="Chromosome"/>
</dbReference>
<evidence type="ECO:0000256" key="2">
    <source>
        <dbReference type="ARBA" id="ARBA00023004"/>
    </source>
</evidence>
<dbReference type="KEGG" id="red:roselon_02138"/>
<feature type="domain" description="Aconitase B swivel" evidence="5">
    <location>
        <begin position="191"/>
        <end position="422"/>
    </location>
</feature>
<dbReference type="Gene3D" id="3.20.19.10">
    <property type="entry name" value="Aconitase, domain 4"/>
    <property type="match status" value="1"/>
</dbReference>
<dbReference type="GO" id="GO:0047456">
    <property type="term" value="F:2-methylisocitrate dehydratase activity"/>
    <property type="evidence" value="ECO:0007669"/>
    <property type="project" value="TreeGrafter"/>
</dbReference>
<feature type="domain" description="Aconitase/3-isopropylmalate dehydratase large subunit alpha/beta/alpha" evidence="4">
    <location>
        <begin position="427"/>
        <end position="910"/>
    </location>
</feature>
<dbReference type="GO" id="GO:0003994">
    <property type="term" value="F:aconitate hydratase activity"/>
    <property type="evidence" value="ECO:0007669"/>
    <property type="project" value="UniProtKB-EC"/>
</dbReference>
<keyword evidence="3" id="KW-0411">Iron-sulfur</keyword>
<sequence length="945" mass="102237">MSAVPSSHLSVGIRIMSLYQDYLSEIETRKTQGLSPKPIDDGALLDEVIAHIEDRDSAHRAACLDFFIYNTLPGTTSAAGVKARFLKKIILGEADVPEITRAFAFELLSHMKGGPSVAVLLDLALGKQADIARDAAEVLKTQVFLYEADTDRLKDAYAVGNPVAEDILRSYADAEFFTSLPEVEDEIEVVTYIAAEGDISTDLLSPGNQAHSRSDRELHGKCMISEEAQKEIEALKLQHPGKRVMLIAEKGTMGVGSSRMSGVNNVALWTGKPASPYVPFVNYAPVVAGTNGISPIFLTTVGVTGGIGVDLRNWVKKLDENGKPILGNDGNPILEQKYSVATGTVLRIDTRKKRLLSEDGTTELADLSDSFTPQKMEFMKAGSSYAIVFGKMLQTFACETLGVPLKSAFAPAREISHEGQGLTAVEKIFNANARGNTPGKPLHAGSDVRVKVNIVGSQDTTGLMTSQELEAMAATVISPSVDGAFQSGCHTASVWDLKAQANTPRLMAFMHKFGLITARDPKGVYHPMTDVIHKVLNDITVDDWAIIIGGDSHTRMSKGVAFGADSGTVALALATGEATMPIPESVKVTFKGTMAAHMDFRDVVHATQAQMLAQHGDNVFQGRVIEVHIGTLLADQAFTFTDWTAEMKAKASICISNDETLIESLQIAKSRIQGMIDAGMDNDVQMLAGLIEIADRRIAQIRSGEKPALRPDDNAQYFAEVVVDLDQIAEPMIADPDVSNPDPSRRYTHDTIRPISYYGAQKKVDLGFVGSCMVHKGDIKIVAQMLRNLEAAHGEVAFKAPLVVAAPTYNIIDELKAEGDWAILQKYCGFEFDDAAPKTKARTEYDNILYLERPGCNLCMGNQEKAEKGDTVLATSTRLFQGRVVADSETKKGESLLGSTPVVVLSAILGRTPTLEEYKSAVEGIDLTKFAPPVQKPMDSLSVHF</sequence>
<feature type="domain" description="Aconitase B HEAT-like" evidence="6">
    <location>
        <begin position="21"/>
        <end position="177"/>
    </location>
</feature>
<dbReference type="EMBL" id="CP004372">
    <property type="protein sequence ID" value="AHM04483.1"/>
    <property type="molecule type" value="Genomic_DNA"/>
</dbReference>
<accession>W8RTI4</accession>
<evidence type="ECO:0000256" key="3">
    <source>
        <dbReference type="ARBA" id="ARBA00023014"/>
    </source>
</evidence>
<evidence type="ECO:0000313" key="7">
    <source>
        <dbReference type="EMBL" id="AHM04483.1"/>
    </source>
</evidence>
<dbReference type="GO" id="GO:0005829">
    <property type="term" value="C:cytosol"/>
    <property type="evidence" value="ECO:0007669"/>
    <property type="project" value="TreeGrafter"/>
</dbReference>
<dbReference type="InterPro" id="IPR050926">
    <property type="entry name" value="Aconitase/IPM_isomerase"/>
</dbReference>
<evidence type="ECO:0000259" key="5">
    <source>
        <dbReference type="Pfam" id="PF06434"/>
    </source>
</evidence>
<dbReference type="Pfam" id="PF06434">
    <property type="entry name" value="Aconitase_2_N"/>
    <property type="match status" value="1"/>
</dbReference>
<evidence type="ECO:0000313" key="8">
    <source>
        <dbReference type="Proteomes" id="UP000019593"/>
    </source>
</evidence>